<evidence type="ECO:0000256" key="3">
    <source>
        <dbReference type="ARBA" id="ARBA00023125"/>
    </source>
</evidence>
<sequence>MLARRADVAVLPGIAGHPKIHAAPLWKHTAVLIVSHSHPWAERDEVTLAELRDQPMVRRESGSMTQKAIDEALRRSGVRPRFTLELGSREALCEAVSAGLGCGIVWDSEAQASERFRTIRLQSEPIHSTYYLSCSKSELSLQVIQALYRVAGALARQLDAGSRG</sequence>
<dbReference type="EMBL" id="CP000092">
    <property type="protein sequence ID" value="AAZ65306.1"/>
    <property type="molecule type" value="Genomic_DNA"/>
</dbReference>
<dbReference type="OrthoDB" id="8849678at2"/>
<comment type="similarity">
    <text evidence="1">Belongs to the LysR transcriptional regulatory family.</text>
</comment>
<dbReference type="KEGG" id="reu:Reut_C5967"/>
<keyword evidence="6" id="KW-0614">Plasmid</keyword>
<evidence type="ECO:0000313" key="6">
    <source>
        <dbReference type="EMBL" id="AAZ65306.1"/>
    </source>
</evidence>
<dbReference type="PANTHER" id="PTHR30346:SF28">
    <property type="entry name" value="HTH-TYPE TRANSCRIPTIONAL REGULATOR CYNR"/>
    <property type="match status" value="1"/>
</dbReference>
<dbReference type="eggNOG" id="COG0583">
    <property type="taxonomic scope" value="Bacteria"/>
</dbReference>
<dbReference type="GO" id="GO:0003677">
    <property type="term" value="F:DNA binding"/>
    <property type="evidence" value="ECO:0007669"/>
    <property type="project" value="UniProtKB-KW"/>
</dbReference>
<dbReference type="InterPro" id="IPR005119">
    <property type="entry name" value="LysR_subst-bd"/>
</dbReference>
<dbReference type="SUPFAM" id="SSF53850">
    <property type="entry name" value="Periplasmic binding protein-like II"/>
    <property type="match status" value="1"/>
</dbReference>
<reference evidence="6" key="1">
    <citation type="submission" date="2005-08" db="EMBL/GenBank/DDBJ databases">
        <title>Complete sequence of a megaplasmid of Ralstonia eutropha JMP134.</title>
        <authorList>
            <person name="Copeland A."/>
            <person name="Lucas S."/>
            <person name="Lapidus A."/>
            <person name="Barry K."/>
            <person name="Detter J.C."/>
            <person name="Glavina T."/>
            <person name="Hammon N."/>
            <person name="Israni S."/>
            <person name="Pitluck S."/>
            <person name="Goltsman E."/>
            <person name="Martinez M."/>
            <person name="Vergez L."/>
            <person name="Larimer F."/>
            <person name="Land M."/>
            <person name="Lykidis A."/>
            <person name="Richardson P."/>
        </authorList>
    </citation>
    <scope>NUCLEOTIDE SEQUENCE [LARGE SCALE GENOMIC DNA]</scope>
    <source>
        <strain evidence="6">JMP134</strain>
        <plasmid evidence="6">megaplasmid</plasmid>
    </source>
</reference>
<keyword evidence="4" id="KW-0804">Transcription</keyword>
<dbReference type="HOGENOM" id="CLU_1616271_0_0_4"/>
<dbReference type="Gene3D" id="3.40.190.290">
    <property type="match status" value="1"/>
</dbReference>
<keyword evidence="3" id="KW-0238">DNA-binding</keyword>
<gene>
    <name evidence="6" type="ordered locus">Reut_C5967</name>
</gene>
<dbReference type="AlphaFoldDB" id="Q46NG5"/>
<dbReference type="GO" id="GO:0032993">
    <property type="term" value="C:protein-DNA complex"/>
    <property type="evidence" value="ECO:0007669"/>
    <property type="project" value="TreeGrafter"/>
</dbReference>
<name>Q46NG5_CUPPJ</name>
<evidence type="ECO:0000256" key="2">
    <source>
        <dbReference type="ARBA" id="ARBA00023015"/>
    </source>
</evidence>
<dbReference type="GO" id="GO:0003700">
    <property type="term" value="F:DNA-binding transcription factor activity"/>
    <property type="evidence" value="ECO:0007669"/>
    <property type="project" value="TreeGrafter"/>
</dbReference>
<dbReference type="CDD" id="cd05466">
    <property type="entry name" value="PBP2_LTTR_substrate"/>
    <property type="match status" value="1"/>
</dbReference>
<evidence type="ECO:0000259" key="5">
    <source>
        <dbReference type="Pfam" id="PF03466"/>
    </source>
</evidence>
<protein>
    <submittedName>
        <fullName evidence="6">Probable transcriptional regulator</fullName>
    </submittedName>
</protein>
<proteinExistence type="inferred from homology"/>
<geneLocation type="plasmid" evidence="6">
    <name>megaplasmid</name>
</geneLocation>
<dbReference type="PANTHER" id="PTHR30346">
    <property type="entry name" value="TRANSCRIPTIONAL DUAL REGULATOR HCAR-RELATED"/>
    <property type="match status" value="1"/>
</dbReference>
<evidence type="ECO:0000256" key="1">
    <source>
        <dbReference type="ARBA" id="ARBA00009437"/>
    </source>
</evidence>
<feature type="domain" description="LysR substrate-binding" evidence="5">
    <location>
        <begin position="3"/>
        <end position="150"/>
    </location>
</feature>
<accession>Q46NG5</accession>
<keyword evidence="2" id="KW-0805">Transcription regulation</keyword>
<dbReference type="Pfam" id="PF03466">
    <property type="entry name" value="LysR_substrate"/>
    <property type="match status" value="1"/>
</dbReference>
<evidence type="ECO:0000256" key="4">
    <source>
        <dbReference type="ARBA" id="ARBA00023163"/>
    </source>
</evidence>
<organism evidence="6">
    <name type="scientific">Cupriavidus pinatubonensis (strain JMP 134 / LMG 1197)</name>
    <name type="common">Cupriavidus necator (strain JMP 134)</name>
    <dbReference type="NCBI Taxonomy" id="264198"/>
    <lineage>
        <taxon>Bacteria</taxon>
        <taxon>Pseudomonadati</taxon>
        <taxon>Pseudomonadota</taxon>
        <taxon>Betaproteobacteria</taxon>
        <taxon>Burkholderiales</taxon>
        <taxon>Burkholderiaceae</taxon>
        <taxon>Cupriavidus</taxon>
    </lineage>
</organism>